<evidence type="ECO:0000256" key="1">
    <source>
        <dbReference type="SAM" id="MobiDB-lite"/>
    </source>
</evidence>
<evidence type="ECO:0000313" key="2">
    <source>
        <dbReference type="EMBL" id="KYQ89747.1"/>
    </source>
</evidence>
<name>A0A151Z740_TIELA</name>
<proteinExistence type="predicted"/>
<accession>A0A151Z740</accession>
<dbReference type="Proteomes" id="UP000076078">
    <property type="component" value="Unassembled WGS sequence"/>
</dbReference>
<keyword evidence="3" id="KW-1185">Reference proteome</keyword>
<dbReference type="EMBL" id="LODT01000039">
    <property type="protein sequence ID" value="KYQ89747.1"/>
    <property type="molecule type" value="Genomic_DNA"/>
</dbReference>
<feature type="compositionally biased region" description="Low complexity" evidence="1">
    <location>
        <begin position="152"/>
        <end position="165"/>
    </location>
</feature>
<dbReference type="OrthoDB" id="21344at2759"/>
<dbReference type="FunCoup" id="A0A151Z740">
    <property type="interactions" value="425"/>
</dbReference>
<feature type="compositionally biased region" description="Low complexity" evidence="1">
    <location>
        <begin position="125"/>
        <end position="134"/>
    </location>
</feature>
<organism evidence="2 3">
    <name type="scientific">Tieghemostelium lacteum</name>
    <name type="common">Slime mold</name>
    <name type="synonym">Dictyostelium lacteum</name>
    <dbReference type="NCBI Taxonomy" id="361077"/>
    <lineage>
        <taxon>Eukaryota</taxon>
        <taxon>Amoebozoa</taxon>
        <taxon>Evosea</taxon>
        <taxon>Eumycetozoa</taxon>
        <taxon>Dictyostelia</taxon>
        <taxon>Dictyosteliales</taxon>
        <taxon>Raperosteliaceae</taxon>
        <taxon>Tieghemostelium</taxon>
    </lineage>
</organism>
<dbReference type="AlphaFoldDB" id="A0A151Z740"/>
<reference evidence="2 3" key="1">
    <citation type="submission" date="2015-12" db="EMBL/GenBank/DDBJ databases">
        <title>Dictyostelia acquired genes for synthesis and detection of signals that induce cell-type specialization by lateral gene transfer from prokaryotes.</title>
        <authorList>
            <person name="Gloeckner G."/>
            <person name="Schaap P."/>
        </authorList>
    </citation>
    <scope>NUCLEOTIDE SEQUENCE [LARGE SCALE GENOMIC DNA]</scope>
    <source>
        <strain evidence="2 3">TK</strain>
    </source>
</reference>
<feature type="region of interest" description="Disordered" evidence="1">
    <location>
        <begin position="116"/>
        <end position="165"/>
    </location>
</feature>
<feature type="region of interest" description="Disordered" evidence="1">
    <location>
        <begin position="34"/>
        <end position="55"/>
    </location>
</feature>
<evidence type="ECO:0000313" key="3">
    <source>
        <dbReference type="Proteomes" id="UP000076078"/>
    </source>
</evidence>
<gene>
    <name evidence="2" type="ORF">DLAC_09715</name>
</gene>
<dbReference type="InParanoid" id="A0A151Z740"/>
<feature type="compositionally biased region" description="Polar residues" evidence="1">
    <location>
        <begin position="135"/>
        <end position="145"/>
    </location>
</feature>
<dbReference type="OMA" id="KPWKPSH"/>
<comment type="caution">
    <text evidence="2">The sequence shown here is derived from an EMBL/GenBank/DDBJ whole genome shotgun (WGS) entry which is preliminary data.</text>
</comment>
<protein>
    <submittedName>
        <fullName evidence="2">Uncharacterized protein</fullName>
    </submittedName>
</protein>
<sequence>MPQRTFSPRSFMGDRGISIDSFGRVLKNDILDDDDDDGKIVAPKPWKPSHSKSLSNSKFVDENLFEEAGQEIQTIILHSFNIFEDSTSDYPQQQQQQQSINNQHQHSADILLTSTPTITKPAPKSSSSNSNNNNQHHFSTITTYTKPKPSKSSNNNNNNNSNIDSNSISDSFTSISQTIGNLIENYSQDSLIELKIPFFSHSPCFSADPIPLTPPTRTHNPITLNQAFTNGDSYGVEIGLLSISPPLHR</sequence>